<keyword evidence="13" id="KW-1185">Reference proteome</keyword>
<name>A0A4R4RX00_9ACTN</name>
<evidence type="ECO:0000256" key="5">
    <source>
        <dbReference type="ARBA" id="ARBA00023136"/>
    </source>
</evidence>
<evidence type="ECO:0000256" key="2">
    <source>
        <dbReference type="ARBA" id="ARBA00022475"/>
    </source>
</evidence>
<evidence type="ECO:0000256" key="8">
    <source>
        <dbReference type="ARBA" id="ARBA00038120"/>
    </source>
</evidence>
<dbReference type="InterPro" id="IPR001173">
    <property type="entry name" value="Glyco_trans_2-like"/>
</dbReference>
<evidence type="ECO:0000256" key="7">
    <source>
        <dbReference type="ARBA" id="ARBA00037904"/>
    </source>
</evidence>
<dbReference type="Pfam" id="PF00535">
    <property type="entry name" value="Glycos_transf_2"/>
    <property type="match status" value="1"/>
</dbReference>
<comment type="similarity">
    <text evidence="8">Belongs to the glycosyltransferase 2 family. CrtQ subfamily.</text>
</comment>
<gene>
    <name evidence="12" type="ORF">E1212_06920</name>
</gene>
<evidence type="ECO:0000256" key="9">
    <source>
        <dbReference type="ARBA" id="ARBA00040345"/>
    </source>
</evidence>
<evidence type="ECO:0000313" key="12">
    <source>
        <dbReference type="EMBL" id="TDC53143.1"/>
    </source>
</evidence>
<dbReference type="GO" id="GO:0005886">
    <property type="term" value="C:plasma membrane"/>
    <property type="evidence" value="ECO:0007669"/>
    <property type="project" value="UniProtKB-SubCell"/>
</dbReference>
<dbReference type="InterPro" id="IPR029044">
    <property type="entry name" value="Nucleotide-diphossugar_trans"/>
</dbReference>
<feature type="region of interest" description="Disordered" evidence="10">
    <location>
        <begin position="267"/>
        <end position="289"/>
    </location>
</feature>
<evidence type="ECO:0000313" key="13">
    <source>
        <dbReference type="Proteomes" id="UP000295621"/>
    </source>
</evidence>
<protein>
    <recommendedName>
        <fullName evidence="9">4,4'-diaponeurosporenoate glycosyltransferase</fullName>
    </recommendedName>
</protein>
<dbReference type="GO" id="GO:0016757">
    <property type="term" value="F:glycosyltransferase activity"/>
    <property type="evidence" value="ECO:0007669"/>
    <property type="project" value="UniProtKB-KW"/>
</dbReference>
<evidence type="ECO:0000256" key="6">
    <source>
        <dbReference type="ARBA" id="ARBA00037281"/>
    </source>
</evidence>
<reference evidence="12 13" key="1">
    <citation type="submission" date="2019-02" db="EMBL/GenBank/DDBJ databases">
        <title>Draft genome sequences of novel Actinobacteria.</title>
        <authorList>
            <person name="Sahin N."/>
            <person name="Ay H."/>
            <person name="Saygin H."/>
        </authorList>
    </citation>
    <scope>NUCLEOTIDE SEQUENCE [LARGE SCALE GENOMIC DNA]</scope>
    <source>
        <strain evidence="12 13">KC603</strain>
    </source>
</reference>
<comment type="caution">
    <text evidence="12">The sequence shown here is derived from an EMBL/GenBank/DDBJ whole genome shotgun (WGS) entry which is preliminary data.</text>
</comment>
<evidence type="ECO:0000256" key="4">
    <source>
        <dbReference type="ARBA" id="ARBA00022679"/>
    </source>
</evidence>
<keyword evidence="3" id="KW-0328">Glycosyltransferase</keyword>
<evidence type="ECO:0000256" key="10">
    <source>
        <dbReference type="SAM" id="MobiDB-lite"/>
    </source>
</evidence>
<dbReference type="RefSeq" id="WP_131980682.1">
    <property type="nucleotide sequence ID" value="NZ_SMKL01000011.1"/>
</dbReference>
<dbReference type="EMBL" id="SMKL01000011">
    <property type="protein sequence ID" value="TDC53143.1"/>
    <property type="molecule type" value="Genomic_DNA"/>
</dbReference>
<dbReference type="PANTHER" id="PTHR43646:SF2">
    <property type="entry name" value="GLYCOSYLTRANSFERASE 2-LIKE DOMAIN-CONTAINING PROTEIN"/>
    <property type="match status" value="1"/>
</dbReference>
<evidence type="ECO:0000259" key="11">
    <source>
        <dbReference type="Pfam" id="PF00535"/>
    </source>
</evidence>
<dbReference type="PANTHER" id="PTHR43646">
    <property type="entry name" value="GLYCOSYLTRANSFERASE"/>
    <property type="match status" value="1"/>
</dbReference>
<comment type="subcellular location">
    <subcellularLocation>
        <location evidence="1">Cell membrane</location>
    </subcellularLocation>
</comment>
<comment type="pathway">
    <text evidence="7">Carotenoid biosynthesis; staphyloxanthin biosynthesis; staphyloxanthin from farnesyl diphosphate: step 4/5.</text>
</comment>
<dbReference type="Proteomes" id="UP000295621">
    <property type="component" value="Unassembled WGS sequence"/>
</dbReference>
<keyword evidence="2" id="KW-1003">Cell membrane</keyword>
<proteinExistence type="inferred from homology"/>
<dbReference type="OrthoDB" id="9771846at2"/>
<organism evidence="12 13">
    <name type="scientific">Jiangella ureilytica</name>
    <dbReference type="NCBI Taxonomy" id="2530374"/>
    <lineage>
        <taxon>Bacteria</taxon>
        <taxon>Bacillati</taxon>
        <taxon>Actinomycetota</taxon>
        <taxon>Actinomycetes</taxon>
        <taxon>Jiangellales</taxon>
        <taxon>Jiangellaceae</taxon>
        <taxon>Jiangella</taxon>
    </lineage>
</organism>
<sequence length="289" mass="31013">MASVVIAAHNEANVIGSCLEALSGQRFSGDLDIVVSANGCTDDTAAVAARHGVTVVDRPEAGKTGALNAGDPVATGFPRIYLDADIVLPAHAVATVVARFEVLPRPLAVVPRRRVNTAGRAWPVKAYFSINERHPAFRTGLFGRGMIALSEEGRARFDTFPELIADDLFLDSRFTAAEKAELTEVEVVVEAPFTTRDLLRRLVRVRRGNAQLRTAAAAGQVDLPVRSADRWAWLRDVVVREPRRAPAAIPYLVITVAAALLARRPARPGDGWGRDDTTRGPSAAEGTAP</sequence>
<evidence type="ECO:0000256" key="1">
    <source>
        <dbReference type="ARBA" id="ARBA00004236"/>
    </source>
</evidence>
<feature type="domain" description="Glycosyltransferase 2-like" evidence="11">
    <location>
        <begin position="3"/>
        <end position="125"/>
    </location>
</feature>
<dbReference type="Gene3D" id="3.90.550.10">
    <property type="entry name" value="Spore Coat Polysaccharide Biosynthesis Protein SpsA, Chain A"/>
    <property type="match status" value="1"/>
</dbReference>
<evidence type="ECO:0000256" key="3">
    <source>
        <dbReference type="ARBA" id="ARBA00022676"/>
    </source>
</evidence>
<comment type="function">
    <text evidence="6">Catalyzes the glycosylation of 4,4'-diaponeurosporenoate, i.e. the esterification of glucose at the C1'' position with the carboxyl group of 4,4'-diaponeurosporenic acid, to form glycosyl-4,4'-diaponeurosporenoate. This is a step in the biosynthesis of staphyloxanthin, an orange pigment present in most staphylococci strains.</text>
</comment>
<keyword evidence="4 12" id="KW-0808">Transferase</keyword>
<dbReference type="SUPFAM" id="SSF53448">
    <property type="entry name" value="Nucleotide-diphospho-sugar transferases"/>
    <property type="match status" value="1"/>
</dbReference>
<accession>A0A4R4RX00</accession>
<keyword evidence="5" id="KW-0472">Membrane</keyword>
<dbReference type="AlphaFoldDB" id="A0A4R4RX00"/>